<proteinExistence type="predicted"/>
<sequence>MKRNKLTEELLWKKVTFTPMANNKLKCNVCWDAVNKWRTDAHRSIHERLNVPKFSSIIEKTNSQINFVLDEMKKVAWRSAGRNHFNNILWDTWVWNIIEKIRNRMKKFTQTERSQIIWYEEMENFKSEPKWLPKINSRTWWSR</sequence>
<gene>
    <name evidence="1" type="ORF">ACD_4C00192G0003</name>
</gene>
<evidence type="ECO:0000313" key="1">
    <source>
        <dbReference type="EMBL" id="EKE26690.1"/>
    </source>
</evidence>
<name>K2GTM4_9BACT</name>
<comment type="caution">
    <text evidence="1">The sequence shown here is derived from an EMBL/GenBank/DDBJ whole genome shotgun (WGS) entry which is preliminary data.</text>
</comment>
<protein>
    <submittedName>
        <fullName evidence="1">Uncharacterized protein</fullName>
    </submittedName>
</protein>
<accession>K2GTM4</accession>
<organism evidence="1">
    <name type="scientific">uncultured bacterium</name>
    <name type="common">gcode 4</name>
    <dbReference type="NCBI Taxonomy" id="1234023"/>
    <lineage>
        <taxon>Bacteria</taxon>
        <taxon>environmental samples</taxon>
    </lineage>
</organism>
<dbReference type="AlphaFoldDB" id="K2GTM4"/>
<reference evidence="1" key="1">
    <citation type="journal article" date="2012" name="Science">
        <title>Fermentation, hydrogen, and sulfur metabolism in multiple uncultivated bacterial phyla.</title>
        <authorList>
            <person name="Wrighton K.C."/>
            <person name="Thomas B.C."/>
            <person name="Sharon I."/>
            <person name="Miller C.S."/>
            <person name="Castelle C.J."/>
            <person name="VerBerkmoes N.C."/>
            <person name="Wilkins M.J."/>
            <person name="Hettich R.L."/>
            <person name="Lipton M.S."/>
            <person name="Williams K.H."/>
            <person name="Long P.E."/>
            <person name="Banfield J.F."/>
        </authorList>
    </citation>
    <scope>NUCLEOTIDE SEQUENCE [LARGE SCALE GENOMIC DNA]</scope>
</reference>
<dbReference type="EMBL" id="AMFJ01000708">
    <property type="protein sequence ID" value="EKE26690.1"/>
    <property type="molecule type" value="Genomic_DNA"/>
</dbReference>